<dbReference type="EMBL" id="JAAIVB010000026">
    <property type="protein sequence ID" value="NEX61060.1"/>
    <property type="molecule type" value="Genomic_DNA"/>
</dbReference>
<sequence>MDKSDVVSTLNDLIETCKDGEEGFRNCAENISDSELKSYFTNRAQRCSTAAAELQDVVEEYGGKPETSSSISSALHRRWVDIKSAVTGKDDESILNECERGEDVAKRSYENALSKDLPDEVRSLVERQYQGVMQNHDQVKSLRNQARGH</sequence>
<dbReference type="InterPro" id="IPR016920">
    <property type="entry name" value="UCP029477"/>
</dbReference>
<organism evidence="2 3">
    <name type="scientific">Noviherbaspirillum galbum</name>
    <dbReference type="NCBI Taxonomy" id="2709383"/>
    <lineage>
        <taxon>Bacteria</taxon>
        <taxon>Pseudomonadati</taxon>
        <taxon>Pseudomonadota</taxon>
        <taxon>Betaproteobacteria</taxon>
        <taxon>Burkholderiales</taxon>
        <taxon>Oxalobacteraceae</taxon>
        <taxon>Noviherbaspirillum</taxon>
    </lineage>
</organism>
<dbReference type="InterPro" id="IPR012347">
    <property type="entry name" value="Ferritin-like"/>
</dbReference>
<dbReference type="NCBIfam" id="TIGR02284">
    <property type="entry name" value="PA2169 family four-helix-bundle protein"/>
    <property type="match status" value="1"/>
</dbReference>
<feature type="domain" description="DUF2383" evidence="1">
    <location>
        <begin position="5"/>
        <end position="114"/>
    </location>
</feature>
<protein>
    <submittedName>
        <fullName evidence="2">PA2169 family four-helix-bundle protein</fullName>
    </submittedName>
</protein>
<dbReference type="InterPro" id="IPR019052">
    <property type="entry name" value="DUF2383"/>
</dbReference>
<evidence type="ECO:0000313" key="2">
    <source>
        <dbReference type="EMBL" id="NEX61060.1"/>
    </source>
</evidence>
<evidence type="ECO:0000313" key="3">
    <source>
        <dbReference type="Proteomes" id="UP000482155"/>
    </source>
</evidence>
<dbReference type="AlphaFoldDB" id="A0A6B3SK03"/>
<dbReference type="Proteomes" id="UP000482155">
    <property type="component" value="Unassembled WGS sequence"/>
</dbReference>
<reference evidence="2 3" key="1">
    <citation type="submission" date="2020-02" db="EMBL/GenBank/DDBJ databases">
        <authorList>
            <person name="Kim M.K."/>
        </authorList>
    </citation>
    <scope>NUCLEOTIDE SEQUENCE [LARGE SCALE GENOMIC DNA]</scope>
    <source>
        <strain evidence="2 3">17J57-3</strain>
    </source>
</reference>
<dbReference type="Gene3D" id="1.20.1260.10">
    <property type="match status" value="1"/>
</dbReference>
<comment type="caution">
    <text evidence="2">The sequence shown here is derived from an EMBL/GenBank/DDBJ whole genome shotgun (WGS) entry which is preliminary data.</text>
</comment>
<dbReference type="PIRSF" id="PIRSF029477">
    <property type="entry name" value="UCP029477"/>
    <property type="match status" value="1"/>
</dbReference>
<gene>
    <name evidence="2" type="ORF">G3574_08220</name>
</gene>
<name>A0A6B3SK03_9BURK</name>
<accession>A0A6B3SK03</accession>
<evidence type="ECO:0000259" key="1">
    <source>
        <dbReference type="Pfam" id="PF09537"/>
    </source>
</evidence>
<keyword evidence="3" id="KW-1185">Reference proteome</keyword>
<proteinExistence type="predicted"/>
<dbReference type="Pfam" id="PF09537">
    <property type="entry name" value="DUF2383"/>
    <property type="match status" value="1"/>
</dbReference>
<dbReference type="RefSeq" id="WP_163961895.1">
    <property type="nucleotide sequence ID" value="NZ_JAAIVB010000026.1"/>
</dbReference>
<dbReference type="InterPro" id="IPR011971">
    <property type="entry name" value="CHP02284"/>
</dbReference>